<dbReference type="InterPro" id="IPR011531">
    <property type="entry name" value="HCO3_transpt-like_TM_dom"/>
</dbReference>
<evidence type="ECO:0000313" key="14">
    <source>
        <dbReference type="Proteomes" id="UP000005237"/>
    </source>
</evidence>
<dbReference type="InterPro" id="IPR013769">
    <property type="entry name" value="Band3_cytoplasmic_dom"/>
</dbReference>
<keyword evidence="4" id="KW-1003">Cell membrane</keyword>
<dbReference type="PANTHER" id="PTHR11453:SF47">
    <property type="entry name" value="ANION EXCHANGE PROTEIN"/>
    <property type="match status" value="1"/>
</dbReference>
<organism evidence="13 14">
    <name type="scientific">Caenorhabditis japonica</name>
    <dbReference type="NCBI Taxonomy" id="281687"/>
    <lineage>
        <taxon>Eukaryota</taxon>
        <taxon>Metazoa</taxon>
        <taxon>Ecdysozoa</taxon>
        <taxon>Nematoda</taxon>
        <taxon>Chromadorea</taxon>
        <taxon>Rhabditida</taxon>
        <taxon>Rhabditina</taxon>
        <taxon>Rhabditomorpha</taxon>
        <taxon>Rhabditoidea</taxon>
        <taxon>Rhabditidae</taxon>
        <taxon>Peloderinae</taxon>
        <taxon>Caenorhabditis</taxon>
    </lineage>
</organism>
<evidence type="ECO:0008006" key="15">
    <source>
        <dbReference type="Google" id="ProtNLM"/>
    </source>
</evidence>
<protein>
    <recommendedName>
        <fullName evidence="15">Anion exchange protein</fullName>
    </recommendedName>
</protein>
<keyword evidence="3" id="KW-0813">Transport</keyword>
<dbReference type="InterPro" id="IPR016152">
    <property type="entry name" value="PTrfase/Anion_transptr"/>
</dbReference>
<feature type="transmembrane region" description="Helical" evidence="10">
    <location>
        <begin position="491"/>
        <end position="511"/>
    </location>
</feature>
<feature type="transmembrane region" description="Helical" evidence="10">
    <location>
        <begin position="704"/>
        <end position="726"/>
    </location>
</feature>
<feature type="domain" description="Bicarbonate transporter-like transmembrane" evidence="11">
    <location>
        <begin position="378"/>
        <end position="560"/>
    </location>
</feature>
<dbReference type="Gene3D" id="1.10.287.570">
    <property type="entry name" value="Helical hairpin bin"/>
    <property type="match status" value="1"/>
</dbReference>
<feature type="transmembrane region" description="Helical" evidence="10">
    <location>
        <begin position="856"/>
        <end position="876"/>
    </location>
</feature>
<reference evidence="13" key="2">
    <citation type="submission" date="2022-06" db="UniProtKB">
        <authorList>
            <consortium name="EnsemblMetazoa"/>
        </authorList>
    </citation>
    <scope>IDENTIFICATION</scope>
    <source>
        <strain evidence="13">DF5081</strain>
    </source>
</reference>
<feature type="transmembrane region" description="Helical" evidence="10">
    <location>
        <begin position="441"/>
        <end position="461"/>
    </location>
</feature>
<keyword evidence="6 10" id="KW-1133">Transmembrane helix</keyword>
<proteinExistence type="inferred from homology"/>
<dbReference type="GO" id="GO:0008509">
    <property type="term" value="F:monoatomic anion transmembrane transporter activity"/>
    <property type="evidence" value="ECO:0007669"/>
    <property type="project" value="InterPro"/>
</dbReference>
<feature type="domain" description="Bicarbonate transporter-like transmembrane" evidence="11">
    <location>
        <begin position="568"/>
        <end position="891"/>
    </location>
</feature>
<evidence type="ECO:0000256" key="9">
    <source>
        <dbReference type="SAM" id="MobiDB-lite"/>
    </source>
</evidence>
<comment type="subcellular location">
    <subcellularLocation>
        <location evidence="1">Cell membrane</location>
        <topology evidence="1">Multi-pass membrane protein</topology>
    </subcellularLocation>
</comment>
<dbReference type="Pfam" id="PF07565">
    <property type="entry name" value="Band_3_cyto"/>
    <property type="match status" value="1"/>
</dbReference>
<evidence type="ECO:0000256" key="4">
    <source>
        <dbReference type="ARBA" id="ARBA00022475"/>
    </source>
</evidence>
<evidence type="ECO:0000256" key="7">
    <source>
        <dbReference type="ARBA" id="ARBA00023065"/>
    </source>
</evidence>
<dbReference type="GO" id="GO:0051453">
    <property type="term" value="P:regulation of intracellular pH"/>
    <property type="evidence" value="ECO:0007669"/>
    <property type="project" value="TreeGrafter"/>
</dbReference>
<feature type="domain" description="Band 3 cytoplasmic" evidence="12">
    <location>
        <begin position="25"/>
        <end position="322"/>
    </location>
</feature>
<feature type="transmembrane region" description="Helical" evidence="10">
    <location>
        <begin position="828"/>
        <end position="850"/>
    </location>
</feature>
<keyword evidence="5 10" id="KW-0812">Transmembrane</keyword>
<feature type="transmembrane region" description="Helical" evidence="10">
    <location>
        <begin position="518"/>
        <end position="537"/>
    </location>
</feature>
<feature type="compositionally biased region" description="Basic and acidic residues" evidence="9">
    <location>
        <begin position="7"/>
        <end position="21"/>
    </location>
</feature>
<dbReference type="EnsemblMetazoa" id="CJA05415.1">
    <property type="protein sequence ID" value="CJA05415.1"/>
    <property type="gene ID" value="WBGene00124619"/>
</dbReference>
<dbReference type="Gene3D" id="3.40.930.10">
    <property type="entry name" value="Mannitol-specific EII, Chain A"/>
    <property type="match status" value="1"/>
</dbReference>
<evidence type="ECO:0000256" key="5">
    <source>
        <dbReference type="ARBA" id="ARBA00022692"/>
    </source>
</evidence>
<dbReference type="PRINTS" id="PR01231">
    <property type="entry name" value="HCO3TRNSPORT"/>
</dbReference>
<dbReference type="Proteomes" id="UP000005237">
    <property type="component" value="Unassembled WGS sequence"/>
</dbReference>
<dbReference type="GO" id="GO:0015701">
    <property type="term" value="P:bicarbonate transport"/>
    <property type="evidence" value="ECO:0007669"/>
    <property type="project" value="TreeGrafter"/>
</dbReference>
<dbReference type="PANTHER" id="PTHR11453">
    <property type="entry name" value="ANION EXCHANGE PROTEIN"/>
    <property type="match status" value="1"/>
</dbReference>
<dbReference type="Pfam" id="PF00955">
    <property type="entry name" value="HCO3_cotransp"/>
    <property type="match status" value="2"/>
</dbReference>
<evidence type="ECO:0000256" key="3">
    <source>
        <dbReference type="ARBA" id="ARBA00022448"/>
    </source>
</evidence>
<dbReference type="SUPFAM" id="SSF55804">
    <property type="entry name" value="Phoshotransferase/anion transport protein"/>
    <property type="match status" value="1"/>
</dbReference>
<feature type="transmembrane region" description="Helical" evidence="10">
    <location>
        <begin position="401"/>
        <end position="429"/>
    </location>
</feature>
<keyword evidence="14" id="KW-1185">Reference proteome</keyword>
<evidence type="ECO:0000256" key="10">
    <source>
        <dbReference type="SAM" id="Phobius"/>
    </source>
</evidence>
<reference evidence="14" key="1">
    <citation type="submission" date="2010-08" db="EMBL/GenBank/DDBJ databases">
        <authorList>
            <consortium name="Caenorhabditis japonica Sequencing Consortium"/>
            <person name="Wilson R.K."/>
        </authorList>
    </citation>
    <scope>NUCLEOTIDE SEQUENCE [LARGE SCALE GENOMIC DNA]</scope>
    <source>
        <strain evidence="14">DF5081</strain>
    </source>
</reference>
<dbReference type="InterPro" id="IPR003020">
    <property type="entry name" value="HCO3_transpt_euk"/>
</dbReference>
<evidence type="ECO:0000256" key="1">
    <source>
        <dbReference type="ARBA" id="ARBA00004651"/>
    </source>
</evidence>
<dbReference type="GO" id="GO:0016323">
    <property type="term" value="C:basolateral plasma membrane"/>
    <property type="evidence" value="ECO:0007669"/>
    <property type="project" value="EnsemblMetazoa"/>
</dbReference>
<dbReference type="AlphaFoldDB" id="A0A8R1HLQ8"/>
<feature type="transmembrane region" description="Helical" evidence="10">
    <location>
        <begin position="578"/>
        <end position="595"/>
    </location>
</feature>
<keyword evidence="8 10" id="KW-0472">Membrane</keyword>
<feature type="region of interest" description="Disordered" evidence="9">
    <location>
        <begin position="1"/>
        <end position="21"/>
    </location>
</feature>
<name>A0A8R1HLQ8_CAEJA</name>
<comment type="similarity">
    <text evidence="2">Belongs to the anion exchanger (TC 2.A.31) family.</text>
</comment>
<evidence type="ECO:0000256" key="8">
    <source>
        <dbReference type="ARBA" id="ARBA00023136"/>
    </source>
</evidence>
<evidence type="ECO:0000259" key="12">
    <source>
        <dbReference type="Pfam" id="PF07565"/>
    </source>
</evidence>
<feature type="transmembrane region" description="Helical" evidence="10">
    <location>
        <begin position="772"/>
        <end position="798"/>
    </location>
</feature>
<keyword evidence="7" id="KW-0406">Ion transport</keyword>
<dbReference type="GO" id="GO:0005452">
    <property type="term" value="F:solute:inorganic anion antiporter activity"/>
    <property type="evidence" value="ECO:0007669"/>
    <property type="project" value="InterPro"/>
</dbReference>
<sequence length="917" mass="102679">MPVSSSCRRDDVPEVDHNEQESVNELHHLVVDVFTVNEDDGTWRQKSRFARYEEDCEGFDNHFGKPHVPFITMAAYHALQQVTSKSILLPDVEFKDVDDFISILESRVNDVEHPGLGRKVSSLVKSRIASLEKTRSLSKVHSASTQSLNQSGPVKKEVERGGISRSLLSAPNNLSSLGISPGRRLPTSVSGLRFKGSFLRDPDPTSHPMEPVIWDEANEVSMLVTGVVPDVKVCRLIAIRFNETTTMQEVFPNMNNIRHVFFLIGPQLEEMQYLDMGRALASVASNPNFTVAFDKLKSAESITRAIEGFLADTVVIAPGRIDNKNLVAGDLIRKLVNMQAEKHGQNSAQQQVHPASVDIEKNAPKIVDEKEQSSSTWFFSGVLDDFRKRNKFYWSDYMDGFAPLIFTVVVYMFCVTVVPTLTFGAILSIGTDGILAVKECLIGQALCGVIWSFFSCQPLLIMSPTGPFLVFEKALYQFTKARQLDFLEVRLYTGIFLFLISVFGSAFNIAYLIRFVTIYTEDIFCALISMIFFYEVFEFLEIQQHHNKIQDLAYYLNNSANCTDIPLEECHISRPNTFLLQLIMVIASIAVFHYLRQLSRSSFFGRSFRNLCGNFGGCFAVVVVTVFYHVFFKNVEVSMVDIPADLGEYHRHGLIVQPTYLPSGQTLLVAAIAAPLLFVLLFVETEIPQQMALRESRKLKKGGGLHWDLIVAGACTLVCSVMGLPWQCPAAVQSLAHITALTVYKKSAPGEPSRASHVIEQRVSGLVTYLSLGVFSVVGHFLAIPSAAIFGVFFYLGIRNLNGNLLLMRVKMWFLLAKYRGNHKFLDLAPFYVTGLYTFIQCIVLVSMFTAKSTQIGGLCFPLMLVACSFFVNKVLPLIFTKELLEALDGEDVEEGEVDNDNEENPVDFYYNTRIPV</sequence>
<evidence type="ECO:0000256" key="6">
    <source>
        <dbReference type="ARBA" id="ARBA00022989"/>
    </source>
</evidence>
<feature type="transmembrane region" description="Helical" evidence="10">
    <location>
        <begin position="607"/>
        <end position="631"/>
    </location>
</feature>
<evidence type="ECO:0000259" key="11">
    <source>
        <dbReference type="Pfam" id="PF00955"/>
    </source>
</evidence>
<accession>A0A8R1HLQ8</accession>
<evidence type="ECO:0000313" key="13">
    <source>
        <dbReference type="EnsemblMetazoa" id="CJA05415.1"/>
    </source>
</evidence>
<feature type="transmembrane region" description="Helical" evidence="10">
    <location>
        <begin position="666"/>
        <end position="683"/>
    </location>
</feature>
<evidence type="ECO:0000256" key="2">
    <source>
        <dbReference type="ARBA" id="ARBA00010993"/>
    </source>
</evidence>